<dbReference type="Pfam" id="PF01344">
    <property type="entry name" value="Kelch_1"/>
    <property type="match status" value="1"/>
</dbReference>
<dbReference type="EMBL" id="JBHTKN010000001">
    <property type="protein sequence ID" value="MFD1041366.1"/>
    <property type="molecule type" value="Genomic_DNA"/>
</dbReference>
<dbReference type="InterPro" id="IPR011043">
    <property type="entry name" value="Gal_Oxase/kelch_b-propeller"/>
</dbReference>
<dbReference type="SMART" id="SM00612">
    <property type="entry name" value="Kelch"/>
    <property type="match status" value="4"/>
</dbReference>
<evidence type="ECO:0000256" key="4">
    <source>
        <dbReference type="SAM" id="SignalP"/>
    </source>
</evidence>
<name>A0ABW3LUZ6_9GAMM</name>
<dbReference type="Proteomes" id="UP001597033">
    <property type="component" value="Unassembled WGS sequence"/>
</dbReference>
<keyword evidence="4" id="KW-0732">Signal</keyword>
<dbReference type="Gene3D" id="2.130.10.80">
    <property type="entry name" value="Galactose oxidase/kelch, beta-propeller"/>
    <property type="match status" value="2"/>
</dbReference>
<keyword evidence="2" id="KW-0677">Repeat</keyword>
<dbReference type="PANTHER" id="PTHR46260:SF3">
    <property type="entry name" value="RING-TYPE DOMAIN-CONTAINING PROTEIN"/>
    <property type="match status" value="1"/>
</dbReference>
<gene>
    <name evidence="5" type="ORF">ACFQ2N_03255</name>
</gene>
<dbReference type="InterPro" id="IPR051746">
    <property type="entry name" value="Kelch_domain_containing_8"/>
</dbReference>
<evidence type="ECO:0000256" key="2">
    <source>
        <dbReference type="ARBA" id="ARBA00022737"/>
    </source>
</evidence>
<dbReference type="PANTHER" id="PTHR46260">
    <property type="entry name" value="RING-TYPE DOMAIN-CONTAINING PROTEIN"/>
    <property type="match status" value="1"/>
</dbReference>
<keyword evidence="1" id="KW-0880">Kelch repeat</keyword>
<organism evidence="5 6">
    <name type="scientific">Pseudoxanthomonas kaohsiungensis</name>
    <dbReference type="NCBI Taxonomy" id="283923"/>
    <lineage>
        <taxon>Bacteria</taxon>
        <taxon>Pseudomonadati</taxon>
        <taxon>Pseudomonadota</taxon>
        <taxon>Gammaproteobacteria</taxon>
        <taxon>Lysobacterales</taxon>
        <taxon>Lysobacteraceae</taxon>
        <taxon>Pseudoxanthomonas</taxon>
    </lineage>
</organism>
<dbReference type="Gene3D" id="2.120.10.80">
    <property type="entry name" value="Kelch-type beta propeller"/>
    <property type="match status" value="1"/>
</dbReference>
<dbReference type="InterPro" id="IPR037293">
    <property type="entry name" value="Gal_Oxidase_central_sf"/>
</dbReference>
<evidence type="ECO:0000256" key="1">
    <source>
        <dbReference type="ARBA" id="ARBA00022441"/>
    </source>
</evidence>
<evidence type="ECO:0000313" key="5">
    <source>
        <dbReference type="EMBL" id="MFD1041366.1"/>
    </source>
</evidence>
<dbReference type="SUPFAM" id="SSF50965">
    <property type="entry name" value="Galactose oxidase, central domain"/>
    <property type="match status" value="1"/>
</dbReference>
<protein>
    <submittedName>
        <fullName evidence="5">Kelch repeat-containing protein</fullName>
    </submittedName>
</protein>
<dbReference type="InterPro" id="IPR006652">
    <property type="entry name" value="Kelch_1"/>
</dbReference>
<dbReference type="InterPro" id="IPR015915">
    <property type="entry name" value="Kelch-typ_b-propeller"/>
</dbReference>
<accession>A0ABW3LUZ6</accession>
<proteinExistence type="predicted"/>
<evidence type="ECO:0000313" key="6">
    <source>
        <dbReference type="Proteomes" id="UP001597033"/>
    </source>
</evidence>
<comment type="caution">
    <text evidence="5">The sequence shown here is derived from an EMBL/GenBank/DDBJ whole genome shotgun (WGS) entry which is preliminary data.</text>
</comment>
<keyword evidence="6" id="KW-1185">Reference proteome</keyword>
<sequence length="386" mass="39372">MNRSGPAALLGLLLLPACHAGEQGTTATAAALSTASPVLEQAAAMPAPRAAHSATRLPDGRVLLAGGCSADGCEEGIAGDALLFEPASGRFLPAGKLVQARVGHRAVALADGSVLLLGGWTQDGPTSLVERYTPASGRFEPHGRLLAPRDGFSATLLADGDILVAGGYADGMRRLASAERYDPASGRSTPLGAMASPRMSHTATRLADGRVLVAGGSRSGREVLDTLELFDPESGTFAPAGRLANARHKHAAIARGERVLLLGGAAIPEEDGHFRESEWWSPQGVAAGPSMAHGRYKFLDSVVALPDGRSLVAGGGADAELLDADGSAFQPVAGPIGTALAFASATLLDDGRVLVAGGYDPGIRINRQAWLLVPATPASSTSNHPD</sequence>
<feature type="chain" id="PRO_5045968555" evidence="4">
    <location>
        <begin position="21"/>
        <end position="386"/>
    </location>
</feature>
<feature type="signal peptide" evidence="4">
    <location>
        <begin position="1"/>
        <end position="20"/>
    </location>
</feature>
<dbReference type="RefSeq" id="WP_162377610.1">
    <property type="nucleotide sequence ID" value="NZ_JBHTKN010000001.1"/>
</dbReference>
<dbReference type="SUPFAM" id="SSF117281">
    <property type="entry name" value="Kelch motif"/>
    <property type="match status" value="1"/>
</dbReference>
<feature type="region of interest" description="Disordered" evidence="3">
    <location>
        <begin position="180"/>
        <end position="199"/>
    </location>
</feature>
<reference evidence="6" key="1">
    <citation type="journal article" date="2019" name="Int. J. Syst. Evol. Microbiol.">
        <title>The Global Catalogue of Microorganisms (GCM) 10K type strain sequencing project: providing services to taxonomists for standard genome sequencing and annotation.</title>
        <authorList>
            <consortium name="The Broad Institute Genomics Platform"/>
            <consortium name="The Broad Institute Genome Sequencing Center for Infectious Disease"/>
            <person name="Wu L."/>
            <person name="Ma J."/>
        </authorList>
    </citation>
    <scope>NUCLEOTIDE SEQUENCE [LARGE SCALE GENOMIC DNA]</scope>
    <source>
        <strain evidence="6">CCUG 55854</strain>
    </source>
</reference>
<evidence type="ECO:0000256" key="3">
    <source>
        <dbReference type="SAM" id="MobiDB-lite"/>
    </source>
</evidence>